<dbReference type="SUPFAM" id="SSF89028">
    <property type="entry name" value="Cobalamin adenosyltransferase-like"/>
    <property type="match status" value="1"/>
</dbReference>
<keyword evidence="2" id="KW-1185">Reference proteome</keyword>
<name>A0A511DRI3_9PSEU</name>
<organism evidence="1 2">
    <name type="scientific">Pseudonocardia sulfidoxydans NBRC 16205</name>
    <dbReference type="NCBI Taxonomy" id="1223511"/>
    <lineage>
        <taxon>Bacteria</taxon>
        <taxon>Bacillati</taxon>
        <taxon>Actinomycetota</taxon>
        <taxon>Actinomycetes</taxon>
        <taxon>Pseudonocardiales</taxon>
        <taxon>Pseudonocardiaceae</taxon>
        <taxon>Pseudonocardia</taxon>
    </lineage>
</organism>
<dbReference type="EMBL" id="BJVJ01000122">
    <property type="protein sequence ID" value="GEL26917.1"/>
    <property type="molecule type" value="Genomic_DNA"/>
</dbReference>
<sequence>MAEIAARLSQVAMNSITEVDAFISASLSTDEITPKLKNGIDAVRNGLRAVATEGANRKAGICDCPVDHFSELMQDAHESVSGSTPSLGPGRSMAAAMLRIASAVARRAEVDLVAASIVTAASLGFMRAVPGLLTAIADELDAEEWRRIPVEIRTDK</sequence>
<gene>
    <name evidence="1" type="ORF">PSU4_58710</name>
</gene>
<dbReference type="AlphaFoldDB" id="A0A511DRI3"/>
<protein>
    <submittedName>
        <fullName evidence="1">Uncharacterized protein</fullName>
    </submittedName>
</protein>
<accession>A0A511DRI3</accession>
<reference evidence="1 2" key="1">
    <citation type="submission" date="2019-07" db="EMBL/GenBank/DDBJ databases">
        <title>Whole genome shotgun sequence of Pseudonocardia sulfidoxydans NBRC 16205.</title>
        <authorList>
            <person name="Hosoyama A."/>
            <person name="Uohara A."/>
            <person name="Ohji S."/>
            <person name="Ichikawa N."/>
        </authorList>
    </citation>
    <scope>NUCLEOTIDE SEQUENCE [LARGE SCALE GENOMIC DNA]</scope>
    <source>
        <strain evidence="1 2">NBRC 16205</strain>
    </source>
</reference>
<dbReference type="InterPro" id="IPR036451">
    <property type="entry name" value="CblAdoTrfase-like_sf"/>
</dbReference>
<dbReference type="Gene3D" id="1.20.1200.10">
    <property type="entry name" value="Cobalamin adenosyltransferase-like"/>
    <property type="match status" value="1"/>
</dbReference>
<dbReference type="Proteomes" id="UP000321685">
    <property type="component" value="Unassembled WGS sequence"/>
</dbReference>
<evidence type="ECO:0000313" key="1">
    <source>
        <dbReference type="EMBL" id="GEL26917.1"/>
    </source>
</evidence>
<comment type="caution">
    <text evidence="1">The sequence shown here is derived from an EMBL/GenBank/DDBJ whole genome shotgun (WGS) entry which is preliminary data.</text>
</comment>
<proteinExistence type="predicted"/>
<evidence type="ECO:0000313" key="2">
    <source>
        <dbReference type="Proteomes" id="UP000321685"/>
    </source>
</evidence>
<dbReference type="RefSeq" id="WP_147115737.1">
    <property type="nucleotide sequence ID" value="NZ_BJVJ01000122.1"/>
</dbReference>